<evidence type="ECO:0000256" key="9">
    <source>
        <dbReference type="ARBA" id="ARBA00023160"/>
    </source>
</evidence>
<evidence type="ECO:0000313" key="11">
    <source>
        <dbReference type="EMBL" id="KAK8780072.1"/>
    </source>
</evidence>
<keyword evidence="5 10" id="KW-0276">Fatty acid metabolism</keyword>
<feature type="transmembrane region" description="Helical" evidence="10">
    <location>
        <begin position="27"/>
        <end position="46"/>
    </location>
</feature>
<feature type="transmembrane region" description="Helical" evidence="10">
    <location>
        <begin position="120"/>
        <end position="138"/>
    </location>
</feature>
<proteinExistence type="inferred from homology"/>
<sequence>MAAADYATRIADAQDSVFKRDPRTADWALVGNKPFLVLLLLTYVYVVKIGGPRFMKGRKPYDNIKPLIVLYNASMVLLNSYFVVAFLSRTYLGGGYSFICQGIDFEVRDDTTMSLLNHCYVYFWVRVFDLLDTVFFVLRKKDSHVSFLHVAHHVLVVFNGWYGMAYGADGHSAFTIVLNTFVHVIMYAYYMLSLMGPSYRKYLWWKRYLTQFQMFQFVVLMLHGIIPLFIDCGYPRITIYIGIPQGVFFLVMFLQFYVKNYSNRKTANEQNGVRNKFK</sequence>
<dbReference type="Pfam" id="PF01151">
    <property type="entry name" value="ELO"/>
    <property type="match status" value="1"/>
</dbReference>
<evidence type="ECO:0000256" key="5">
    <source>
        <dbReference type="ARBA" id="ARBA00022832"/>
    </source>
</evidence>
<dbReference type="EMBL" id="JARKHS020009213">
    <property type="protein sequence ID" value="KAK8780072.1"/>
    <property type="molecule type" value="Genomic_DNA"/>
</dbReference>
<feature type="transmembrane region" description="Helical" evidence="10">
    <location>
        <begin position="212"/>
        <end position="230"/>
    </location>
</feature>
<keyword evidence="3 10" id="KW-0808">Transferase</keyword>
<keyword evidence="2 10" id="KW-0444">Lipid biosynthesis</keyword>
<dbReference type="AlphaFoldDB" id="A0AAQ4EZX3"/>
<dbReference type="EC" id="2.3.1.199" evidence="10"/>
<keyword evidence="8 10" id="KW-0472">Membrane</keyword>
<comment type="catalytic activity">
    <reaction evidence="10">
        <text>a very-long-chain acyl-CoA + malonyl-CoA + H(+) = a very-long-chain 3-oxoacyl-CoA + CO2 + CoA</text>
        <dbReference type="Rhea" id="RHEA:32727"/>
        <dbReference type="ChEBI" id="CHEBI:15378"/>
        <dbReference type="ChEBI" id="CHEBI:16526"/>
        <dbReference type="ChEBI" id="CHEBI:57287"/>
        <dbReference type="ChEBI" id="CHEBI:57384"/>
        <dbReference type="ChEBI" id="CHEBI:90725"/>
        <dbReference type="ChEBI" id="CHEBI:90736"/>
        <dbReference type="EC" id="2.3.1.199"/>
    </reaction>
</comment>
<comment type="subcellular location">
    <subcellularLocation>
        <location evidence="1">Membrane</location>
        <topology evidence="1">Multi-pass membrane protein</topology>
    </subcellularLocation>
</comment>
<comment type="similarity">
    <text evidence="10">Belongs to the ELO family.</text>
</comment>
<keyword evidence="4 10" id="KW-0812">Transmembrane</keyword>
<protein>
    <recommendedName>
        <fullName evidence="10">Elongation of very long chain fatty acids protein</fullName>
        <ecNumber evidence="10">2.3.1.199</ecNumber>
    </recommendedName>
    <alternativeName>
        <fullName evidence="10">Very-long-chain 3-oxoacyl-CoA synthase</fullName>
    </alternativeName>
</protein>
<dbReference type="InterPro" id="IPR002076">
    <property type="entry name" value="ELO_fam"/>
</dbReference>
<feature type="transmembrane region" description="Helical" evidence="10">
    <location>
        <begin position="236"/>
        <end position="258"/>
    </location>
</feature>
<dbReference type="GO" id="GO:0034626">
    <property type="term" value="P:fatty acid elongation, polyunsaturated fatty acid"/>
    <property type="evidence" value="ECO:0007669"/>
    <property type="project" value="TreeGrafter"/>
</dbReference>
<keyword evidence="7 10" id="KW-0443">Lipid metabolism</keyword>
<name>A0AAQ4EZX3_AMBAM</name>
<comment type="caution">
    <text evidence="11">The sequence shown here is derived from an EMBL/GenBank/DDBJ whole genome shotgun (WGS) entry which is preliminary data.</text>
</comment>
<dbReference type="GO" id="GO:0005789">
    <property type="term" value="C:endoplasmic reticulum membrane"/>
    <property type="evidence" value="ECO:0007669"/>
    <property type="project" value="TreeGrafter"/>
</dbReference>
<organism evidence="11 12">
    <name type="scientific">Amblyomma americanum</name>
    <name type="common">Lone star tick</name>
    <dbReference type="NCBI Taxonomy" id="6943"/>
    <lineage>
        <taxon>Eukaryota</taxon>
        <taxon>Metazoa</taxon>
        <taxon>Ecdysozoa</taxon>
        <taxon>Arthropoda</taxon>
        <taxon>Chelicerata</taxon>
        <taxon>Arachnida</taxon>
        <taxon>Acari</taxon>
        <taxon>Parasitiformes</taxon>
        <taxon>Ixodida</taxon>
        <taxon>Ixodoidea</taxon>
        <taxon>Ixodidae</taxon>
        <taxon>Amblyomminae</taxon>
        <taxon>Amblyomma</taxon>
    </lineage>
</organism>
<dbReference type="PANTHER" id="PTHR11157">
    <property type="entry name" value="FATTY ACID ACYL TRANSFERASE-RELATED"/>
    <property type="match status" value="1"/>
</dbReference>
<dbReference type="GO" id="GO:0030148">
    <property type="term" value="P:sphingolipid biosynthetic process"/>
    <property type="evidence" value="ECO:0007669"/>
    <property type="project" value="TreeGrafter"/>
</dbReference>
<evidence type="ECO:0000313" key="12">
    <source>
        <dbReference type="Proteomes" id="UP001321473"/>
    </source>
</evidence>
<evidence type="ECO:0000256" key="3">
    <source>
        <dbReference type="ARBA" id="ARBA00022679"/>
    </source>
</evidence>
<gene>
    <name evidence="11" type="ORF">V5799_018587</name>
</gene>
<dbReference type="GO" id="GO:0042761">
    <property type="term" value="P:very long-chain fatty acid biosynthetic process"/>
    <property type="evidence" value="ECO:0007669"/>
    <property type="project" value="TreeGrafter"/>
</dbReference>
<evidence type="ECO:0000256" key="6">
    <source>
        <dbReference type="ARBA" id="ARBA00022989"/>
    </source>
</evidence>
<evidence type="ECO:0000256" key="1">
    <source>
        <dbReference type="ARBA" id="ARBA00004141"/>
    </source>
</evidence>
<dbReference type="PANTHER" id="PTHR11157:SF69">
    <property type="entry name" value="ELONGATION OF VERY LONG CHAIN FATTY ACIDS PROTEIN 7"/>
    <property type="match status" value="1"/>
</dbReference>
<dbReference type="Proteomes" id="UP001321473">
    <property type="component" value="Unassembled WGS sequence"/>
</dbReference>
<feature type="transmembrane region" description="Helical" evidence="10">
    <location>
        <begin position="67"/>
        <end position="87"/>
    </location>
</feature>
<feature type="transmembrane region" description="Helical" evidence="10">
    <location>
        <begin position="170"/>
        <end position="192"/>
    </location>
</feature>
<dbReference type="GO" id="GO:0019367">
    <property type="term" value="P:fatty acid elongation, saturated fatty acid"/>
    <property type="evidence" value="ECO:0007669"/>
    <property type="project" value="TreeGrafter"/>
</dbReference>
<reference evidence="11 12" key="1">
    <citation type="journal article" date="2023" name="Arcadia Sci">
        <title>De novo assembly of a long-read Amblyomma americanum tick genome.</title>
        <authorList>
            <person name="Chou S."/>
            <person name="Poskanzer K.E."/>
            <person name="Rollins M."/>
            <person name="Thuy-Boun P.S."/>
        </authorList>
    </citation>
    <scope>NUCLEOTIDE SEQUENCE [LARGE SCALE GENOMIC DNA]</scope>
    <source>
        <strain evidence="11">F_SG_1</strain>
        <tissue evidence="11">Salivary glands</tissue>
    </source>
</reference>
<dbReference type="GO" id="GO:0009922">
    <property type="term" value="F:fatty acid elongase activity"/>
    <property type="evidence" value="ECO:0007669"/>
    <property type="project" value="UniProtKB-EC"/>
</dbReference>
<dbReference type="GO" id="GO:0034625">
    <property type="term" value="P:fatty acid elongation, monounsaturated fatty acid"/>
    <property type="evidence" value="ECO:0007669"/>
    <property type="project" value="TreeGrafter"/>
</dbReference>
<evidence type="ECO:0000256" key="2">
    <source>
        <dbReference type="ARBA" id="ARBA00022516"/>
    </source>
</evidence>
<evidence type="ECO:0000256" key="8">
    <source>
        <dbReference type="ARBA" id="ARBA00023136"/>
    </source>
</evidence>
<accession>A0AAQ4EZX3</accession>
<evidence type="ECO:0000256" key="7">
    <source>
        <dbReference type="ARBA" id="ARBA00023098"/>
    </source>
</evidence>
<keyword evidence="6 10" id="KW-1133">Transmembrane helix</keyword>
<evidence type="ECO:0000256" key="4">
    <source>
        <dbReference type="ARBA" id="ARBA00022692"/>
    </source>
</evidence>
<evidence type="ECO:0000256" key="10">
    <source>
        <dbReference type="RuleBase" id="RU361115"/>
    </source>
</evidence>
<feature type="transmembrane region" description="Helical" evidence="10">
    <location>
        <begin position="145"/>
        <end position="164"/>
    </location>
</feature>
<keyword evidence="9 10" id="KW-0275">Fatty acid biosynthesis</keyword>
<keyword evidence="12" id="KW-1185">Reference proteome</keyword>